<reference evidence="3" key="1">
    <citation type="submission" date="2022-01" db="EMBL/GenBank/DDBJ databases">
        <authorList>
            <person name="Braso-Vives M."/>
        </authorList>
    </citation>
    <scope>NUCLEOTIDE SEQUENCE</scope>
</reference>
<evidence type="ECO:0000313" key="3">
    <source>
        <dbReference type="EMBL" id="CAH1240052.1"/>
    </source>
</evidence>
<sequence>MMKMLVRSLMVAVLGIAVYTVAAFPAKDDNRIGEDVSNRQDSDTQVDNKRGALPIDSLLHGAGMDRLGGKRAGRPIDSIMHSFGLPMARRREATDPSDQDDRQEEKEGTSSRGVRAAPIDSLYGGLVSMGTKRAAPIDSIYGGIGLPISGKRALFPNDSIYKGVPWTAKRSGAPIDPISAGRGLPMSIKRASPIDSIIGGNGLPIMNKRRTMALPIDNIIGGYGLPISVRVGNKDRGRDTETVPESDEEPWLRSIW</sequence>
<evidence type="ECO:0000256" key="1">
    <source>
        <dbReference type="SAM" id="MobiDB-lite"/>
    </source>
</evidence>
<organism evidence="3 4">
    <name type="scientific">Branchiostoma lanceolatum</name>
    <name type="common">Common lancelet</name>
    <name type="synonym">Amphioxus lanceolatum</name>
    <dbReference type="NCBI Taxonomy" id="7740"/>
    <lineage>
        <taxon>Eukaryota</taxon>
        <taxon>Metazoa</taxon>
        <taxon>Chordata</taxon>
        <taxon>Cephalochordata</taxon>
        <taxon>Leptocardii</taxon>
        <taxon>Amphioxiformes</taxon>
        <taxon>Branchiostomatidae</taxon>
        <taxon>Branchiostoma</taxon>
    </lineage>
</organism>
<keyword evidence="2" id="KW-0732">Signal</keyword>
<protein>
    <submittedName>
        <fullName evidence="3">Hypp5924 protein</fullName>
    </submittedName>
</protein>
<dbReference type="EMBL" id="OV696696">
    <property type="protein sequence ID" value="CAH1240052.1"/>
    <property type="molecule type" value="Genomic_DNA"/>
</dbReference>
<dbReference type="AlphaFoldDB" id="A0A8J9WH38"/>
<feature type="chain" id="PRO_5035472523" evidence="2">
    <location>
        <begin position="24"/>
        <end position="256"/>
    </location>
</feature>
<evidence type="ECO:0000313" key="4">
    <source>
        <dbReference type="Proteomes" id="UP000838412"/>
    </source>
</evidence>
<accession>A0A8J9WH38</accession>
<evidence type="ECO:0000256" key="2">
    <source>
        <dbReference type="SAM" id="SignalP"/>
    </source>
</evidence>
<dbReference type="Proteomes" id="UP000838412">
    <property type="component" value="Chromosome 11"/>
</dbReference>
<dbReference type="OrthoDB" id="10036307at2759"/>
<gene>
    <name evidence="3" type="primary">Hypp5924</name>
    <name evidence="3" type="ORF">BLAG_LOCUS4145</name>
</gene>
<feature type="compositionally biased region" description="Basic and acidic residues" evidence="1">
    <location>
        <begin position="89"/>
        <end position="109"/>
    </location>
</feature>
<proteinExistence type="predicted"/>
<keyword evidence="4" id="KW-1185">Reference proteome</keyword>
<feature type="region of interest" description="Disordered" evidence="1">
    <location>
        <begin position="84"/>
        <end position="115"/>
    </location>
</feature>
<feature type="signal peptide" evidence="2">
    <location>
        <begin position="1"/>
        <end position="23"/>
    </location>
</feature>
<name>A0A8J9WH38_BRALA</name>